<comment type="caution">
    <text evidence="2">The sequence shown here is derived from an EMBL/GenBank/DDBJ whole genome shotgun (WGS) entry which is preliminary data.</text>
</comment>
<organism evidence="2 3">
    <name type="scientific">Aedoeadaptatus coxii</name>
    <dbReference type="NCBI Taxonomy" id="755172"/>
    <lineage>
        <taxon>Bacteria</taxon>
        <taxon>Bacillati</taxon>
        <taxon>Bacillota</taxon>
        <taxon>Tissierellia</taxon>
        <taxon>Tissierellales</taxon>
        <taxon>Peptoniphilaceae</taxon>
        <taxon>Aedoeadaptatus</taxon>
    </lineage>
</organism>
<dbReference type="PATRIC" id="fig|755172.3.peg.1822"/>
<evidence type="ECO:0000313" key="2">
    <source>
        <dbReference type="EMBL" id="KXB64948.1"/>
    </source>
</evidence>
<dbReference type="InterPro" id="IPR036165">
    <property type="entry name" value="YefM-like_sf"/>
</dbReference>
<proteinExistence type="inferred from homology"/>
<dbReference type="STRING" id="755172.HMPREF1863_01867"/>
<dbReference type="EMBL" id="LSDG01000046">
    <property type="protein sequence ID" value="KXB64948.1"/>
    <property type="molecule type" value="Genomic_DNA"/>
</dbReference>
<accession>A0A134ABB1</accession>
<evidence type="ECO:0000313" key="3">
    <source>
        <dbReference type="Proteomes" id="UP000070442"/>
    </source>
</evidence>
<gene>
    <name evidence="2" type="ORF">HMPREF1863_01867</name>
</gene>
<protein>
    <submittedName>
        <fullName evidence="2">Prevent-host-death family protein</fullName>
    </submittedName>
</protein>
<dbReference type="Proteomes" id="UP000070442">
    <property type="component" value="Unassembled WGS sequence"/>
</dbReference>
<sequence>MPISHLLFKDIFISVFIDVFIDFCYTYLEVISMNFVKELSNKTVSISEFNRGLAGRIFDDVKVNGSKVVLKNNTPECILVSPDEYTKLIDELEDARDIMLANTRMSSMDKSDLISQDEFEEAFHIDLNEVSPLDEDEIE</sequence>
<keyword evidence="3" id="KW-1185">Reference proteome</keyword>
<name>A0A134ABB1_9FIRM</name>
<reference evidence="3" key="1">
    <citation type="submission" date="2016-01" db="EMBL/GenBank/DDBJ databases">
        <authorList>
            <person name="Mitreva M."/>
            <person name="Pepin K.H."/>
            <person name="Mihindukulasuriya K.A."/>
            <person name="Fulton R."/>
            <person name="Fronick C."/>
            <person name="O'Laughlin M."/>
            <person name="Miner T."/>
            <person name="Herter B."/>
            <person name="Rosa B.A."/>
            <person name="Cordes M."/>
            <person name="Tomlinson C."/>
            <person name="Wollam A."/>
            <person name="Palsikar V.B."/>
            <person name="Mardis E.R."/>
            <person name="Wilson R.K."/>
        </authorList>
    </citation>
    <scope>NUCLEOTIDE SEQUENCE [LARGE SCALE GENOMIC DNA]</scope>
    <source>
        <strain evidence="3">DNF00729</strain>
    </source>
</reference>
<dbReference type="AlphaFoldDB" id="A0A134ABB1"/>
<evidence type="ECO:0000256" key="1">
    <source>
        <dbReference type="ARBA" id="ARBA00009981"/>
    </source>
</evidence>
<dbReference type="SUPFAM" id="SSF143120">
    <property type="entry name" value="YefM-like"/>
    <property type="match status" value="1"/>
</dbReference>
<comment type="similarity">
    <text evidence="1">Belongs to the phD/YefM antitoxin family.</text>
</comment>